<gene>
    <name evidence="1" type="ORF">IDH44_08765</name>
</gene>
<dbReference type="EMBL" id="JACXIZ010000014">
    <property type="protein sequence ID" value="MBD2845281.1"/>
    <property type="molecule type" value="Genomic_DNA"/>
</dbReference>
<dbReference type="InterPro" id="IPR009384">
    <property type="entry name" value="SwrD-like"/>
</dbReference>
<dbReference type="PANTHER" id="PTHR39185:SF1">
    <property type="entry name" value="SWARMING MOTILITY PROTEIN SWRD"/>
    <property type="match status" value="1"/>
</dbReference>
<dbReference type="AlphaFoldDB" id="A0A927GRH6"/>
<name>A0A927GRH6_9BACL</name>
<reference evidence="1" key="1">
    <citation type="submission" date="2020-09" db="EMBL/GenBank/DDBJ databases">
        <title>A novel bacterium of genus Paenibacillus, isolated from South China Sea.</title>
        <authorList>
            <person name="Huang H."/>
            <person name="Mo K."/>
            <person name="Hu Y."/>
        </authorList>
    </citation>
    <scope>NUCLEOTIDE SEQUENCE</scope>
    <source>
        <strain evidence="1">IB182496</strain>
    </source>
</reference>
<dbReference type="Proteomes" id="UP000621560">
    <property type="component" value="Unassembled WGS sequence"/>
</dbReference>
<comment type="caution">
    <text evidence="1">The sequence shown here is derived from an EMBL/GenBank/DDBJ whole genome shotgun (WGS) entry which is preliminary data.</text>
</comment>
<keyword evidence="1" id="KW-0969">Cilium</keyword>
<dbReference type="Pfam" id="PF06289">
    <property type="entry name" value="FlbD"/>
    <property type="match status" value="1"/>
</dbReference>
<dbReference type="PANTHER" id="PTHR39185">
    <property type="entry name" value="SWARMING MOTILITY PROTEIN SWRD"/>
    <property type="match status" value="1"/>
</dbReference>
<keyword evidence="1" id="KW-0282">Flagellum</keyword>
<evidence type="ECO:0000313" key="2">
    <source>
        <dbReference type="Proteomes" id="UP000621560"/>
    </source>
</evidence>
<protein>
    <submittedName>
        <fullName evidence="1">Flagellar FlbD family protein</fullName>
    </submittedName>
</protein>
<proteinExistence type="predicted"/>
<keyword evidence="2" id="KW-1185">Reference proteome</keyword>
<evidence type="ECO:0000313" key="1">
    <source>
        <dbReference type="EMBL" id="MBD2845281.1"/>
    </source>
</evidence>
<dbReference type="RefSeq" id="WP_190916719.1">
    <property type="nucleotide sequence ID" value="NZ_JACXIZ010000014.1"/>
</dbReference>
<accession>A0A927GRH6</accession>
<sequence length="73" mass="7955">MITVTRLNGTKVMLNALLVETVEEVPDTLITLTTGKKYLALESSAEIAERIQSYLRTIGIVSAATRTEQTEGT</sequence>
<organism evidence="1 2">
    <name type="scientific">Paenibacillus sabuli</name>
    <dbReference type="NCBI Taxonomy" id="2772509"/>
    <lineage>
        <taxon>Bacteria</taxon>
        <taxon>Bacillati</taxon>
        <taxon>Bacillota</taxon>
        <taxon>Bacilli</taxon>
        <taxon>Bacillales</taxon>
        <taxon>Paenibacillaceae</taxon>
        <taxon>Paenibacillus</taxon>
    </lineage>
</organism>
<keyword evidence="1" id="KW-0966">Cell projection</keyword>